<reference evidence="3 4" key="1">
    <citation type="submission" date="2013-09" db="EMBL/GenBank/DDBJ databases">
        <title>Whole genome shotgun sequence of Novosphingobium tardaugens NBRC 16725.</title>
        <authorList>
            <person name="Isaki S."/>
            <person name="Hosoyama A."/>
            <person name="Tsuchikane K."/>
            <person name="Katsumata H."/>
            <person name="Ando Y."/>
            <person name="Yamazaki S."/>
            <person name="Fujita N."/>
        </authorList>
    </citation>
    <scope>NUCLEOTIDE SEQUENCE [LARGE SCALE GENOMIC DNA]</scope>
    <source>
        <strain evidence="3 4">NBRC 16725</strain>
    </source>
</reference>
<evidence type="ECO:0000256" key="2">
    <source>
        <dbReference type="ARBA" id="ARBA00022801"/>
    </source>
</evidence>
<dbReference type="Pfam" id="PF13279">
    <property type="entry name" value="4HBT_2"/>
    <property type="match status" value="1"/>
</dbReference>
<accession>U2Y6V9</accession>
<organism evidence="3 4">
    <name type="scientific">Caenibius tardaugens NBRC 16725</name>
    <dbReference type="NCBI Taxonomy" id="1219035"/>
    <lineage>
        <taxon>Bacteria</taxon>
        <taxon>Pseudomonadati</taxon>
        <taxon>Pseudomonadota</taxon>
        <taxon>Alphaproteobacteria</taxon>
        <taxon>Sphingomonadales</taxon>
        <taxon>Erythrobacteraceae</taxon>
        <taxon>Caenibius</taxon>
    </lineage>
</organism>
<evidence type="ECO:0000313" key="3">
    <source>
        <dbReference type="EMBL" id="GAD48916.1"/>
    </source>
</evidence>
<gene>
    <name evidence="3" type="ORF">NT2_04_03290</name>
</gene>
<sequence length="144" mass="16102">MPKPDAALLDPARYVHTCSIPTRYGDLDPNRHINNVGLIRILEDARLRFILDCKPDGGTLYDWQIMTASLATEFLGQSYYPDPMDVKAAFSHIGNSSFTMVQLALQQGRPVALVTTVIVWVVKDRPTAIPEAFRAALEPYMLQP</sequence>
<dbReference type="PANTHER" id="PTHR31793:SF27">
    <property type="entry name" value="NOVEL THIOESTERASE SUPERFAMILY DOMAIN AND SAPOSIN A-TYPE DOMAIN CONTAINING PROTEIN (0610012H03RIK)"/>
    <property type="match status" value="1"/>
</dbReference>
<dbReference type="InterPro" id="IPR029069">
    <property type="entry name" value="HotDog_dom_sf"/>
</dbReference>
<dbReference type="RefSeq" id="WP_021689823.1">
    <property type="nucleotide sequence ID" value="NZ_BASZ01000004.1"/>
</dbReference>
<protein>
    <recommendedName>
        <fullName evidence="5">Thioesterase domain-containing protein</fullName>
    </recommendedName>
</protein>
<dbReference type="EMBL" id="BASZ01000004">
    <property type="protein sequence ID" value="GAD48916.1"/>
    <property type="molecule type" value="Genomic_DNA"/>
</dbReference>
<evidence type="ECO:0008006" key="5">
    <source>
        <dbReference type="Google" id="ProtNLM"/>
    </source>
</evidence>
<name>U2Y6V9_9SPHN</name>
<dbReference type="SUPFAM" id="SSF54637">
    <property type="entry name" value="Thioesterase/thiol ester dehydrase-isomerase"/>
    <property type="match status" value="1"/>
</dbReference>
<comment type="similarity">
    <text evidence="1">Belongs to the 4-hydroxybenzoyl-CoA thioesterase family.</text>
</comment>
<dbReference type="Gene3D" id="3.10.129.10">
    <property type="entry name" value="Hotdog Thioesterase"/>
    <property type="match status" value="1"/>
</dbReference>
<evidence type="ECO:0000256" key="1">
    <source>
        <dbReference type="ARBA" id="ARBA00005953"/>
    </source>
</evidence>
<dbReference type="CDD" id="cd00586">
    <property type="entry name" value="4HBT"/>
    <property type="match status" value="1"/>
</dbReference>
<proteinExistence type="inferred from homology"/>
<dbReference type="AlphaFoldDB" id="U2Y6V9"/>
<dbReference type="PANTHER" id="PTHR31793">
    <property type="entry name" value="4-HYDROXYBENZOYL-COA THIOESTERASE FAMILY MEMBER"/>
    <property type="match status" value="1"/>
</dbReference>
<dbReference type="GO" id="GO:0047617">
    <property type="term" value="F:fatty acyl-CoA hydrolase activity"/>
    <property type="evidence" value="ECO:0007669"/>
    <property type="project" value="TreeGrafter"/>
</dbReference>
<keyword evidence="2" id="KW-0378">Hydrolase</keyword>
<dbReference type="Proteomes" id="UP000016568">
    <property type="component" value="Unassembled WGS sequence"/>
</dbReference>
<dbReference type="InterPro" id="IPR050563">
    <property type="entry name" value="4-hydroxybenzoyl-CoA_TE"/>
</dbReference>
<keyword evidence="4" id="KW-1185">Reference proteome</keyword>
<evidence type="ECO:0000313" key="4">
    <source>
        <dbReference type="Proteomes" id="UP000016568"/>
    </source>
</evidence>
<dbReference type="eggNOG" id="COG0824">
    <property type="taxonomic scope" value="Bacteria"/>
</dbReference>
<comment type="caution">
    <text evidence="3">The sequence shown here is derived from an EMBL/GenBank/DDBJ whole genome shotgun (WGS) entry which is preliminary data.</text>
</comment>